<dbReference type="EMBL" id="JAVRRJ010000004">
    <property type="protein sequence ID" value="KAK5085485.1"/>
    <property type="molecule type" value="Genomic_DNA"/>
</dbReference>
<keyword evidence="3" id="KW-1185">Reference proteome</keyword>
<name>A0AAN7YGT1_9EURO</name>
<protein>
    <submittedName>
        <fullName evidence="2">Uncharacterized protein</fullName>
    </submittedName>
</protein>
<evidence type="ECO:0000313" key="2">
    <source>
        <dbReference type="EMBL" id="KAK5085485.1"/>
    </source>
</evidence>
<accession>A0AAN7YGT1</accession>
<feature type="region of interest" description="Disordered" evidence="1">
    <location>
        <begin position="255"/>
        <end position="297"/>
    </location>
</feature>
<dbReference type="AlphaFoldDB" id="A0AAN7YGT1"/>
<gene>
    <name evidence="2" type="ORF">LTR05_004770</name>
</gene>
<feature type="region of interest" description="Disordered" evidence="1">
    <location>
        <begin position="207"/>
        <end position="227"/>
    </location>
</feature>
<comment type="caution">
    <text evidence="2">The sequence shown here is derived from an EMBL/GenBank/DDBJ whole genome shotgun (WGS) entry which is preliminary data.</text>
</comment>
<evidence type="ECO:0000256" key="1">
    <source>
        <dbReference type="SAM" id="MobiDB-lite"/>
    </source>
</evidence>
<dbReference type="Proteomes" id="UP001309876">
    <property type="component" value="Unassembled WGS sequence"/>
</dbReference>
<proteinExistence type="predicted"/>
<organism evidence="2 3">
    <name type="scientific">Lithohypha guttulata</name>
    <dbReference type="NCBI Taxonomy" id="1690604"/>
    <lineage>
        <taxon>Eukaryota</taxon>
        <taxon>Fungi</taxon>
        <taxon>Dikarya</taxon>
        <taxon>Ascomycota</taxon>
        <taxon>Pezizomycotina</taxon>
        <taxon>Eurotiomycetes</taxon>
        <taxon>Chaetothyriomycetidae</taxon>
        <taxon>Chaetothyriales</taxon>
        <taxon>Trichomeriaceae</taxon>
        <taxon>Lithohypha</taxon>
    </lineage>
</organism>
<sequence length="389" mass="42929">MTNIHPNSIFRWEDAASLELVAEYKAEEAPTALTLTPSRIPLLERNVNLNAVERPRPGRAVLQLELDQDEGYAGQRIREDQENIEHEDDITSLSSYAPSSADTLATPTKKLSKAEARAQKKAKKSAKSQNKALRNQSRNLASVTLADVENVAKVLHGDDHDAITSGSAHPLATDRTIEDVINRNLAFVKNIQAHKQYLFRSVAAGRKENKERKRLKKRADSGETTEETVEMEEVVTAIMIKLGIAASVAASSISGSSPTLSSTPNRSTAGVISASRKRANSSLNISSSPMSNKNSPGASKTILVIVVKLRQAIKSDLEKHENEVHARYVRAGGFWRYVGKTVFERMTDVAKELDVSTGEKWDKKRAREEKLVDKVDDDIPAEQEHEDDT</sequence>
<reference evidence="2 3" key="1">
    <citation type="submission" date="2023-08" db="EMBL/GenBank/DDBJ databases">
        <title>Black Yeasts Isolated from many extreme environments.</title>
        <authorList>
            <person name="Coleine C."/>
            <person name="Stajich J.E."/>
            <person name="Selbmann L."/>
        </authorList>
    </citation>
    <scope>NUCLEOTIDE SEQUENCE [LARGE SCALE GENOMIC DNA]</scope>
    <source>
        <strain evidence="2 3">CCFEE 5910</strain>
    </source>
</reference>
<feature type="compositionally biased region" description="Low complexity" evidence="1">
    <location>
        <begin position="280"/>
        <end position="292"/>
    </location>
</feature>
<feature type="compositionally biased region" description="Polar residues" evidence="1">
    <location>
        <begin position="91"/>
        <end position="106"/>
    </location>
</feature>
<feature type="compositionally biased region" description="Low complexity" evidence="1">
    <location>
        <begin position="255"/>
        <end position="264"/>
    </location>
</feature>
<feature type="region of interest" description="Disordered" evidence="1">
    <location>
        <begin position="81"/>
        <end position="138"/>
    </location>
</feature>
<evidence type="ECO:0000313" key="3">
    <source>
        <dbReference type="Proteomes" id="UP001309876"/>
    </source>
</evidence>